<proteinExistence type="predicted"/>
<evidence type="ECO:0000313" key="1">
    <source>
        <dbReference type="EMBL" id="KAK8404153.1"/>
    </source>
</evidence>
<sequence length="82" mass="9602">MRMLIIPVRSESPQRRQSECYVTPRLAFRHHDHRRDHHTITASPCLFSPSPFALRNAVWKIELGAARLEASRRKDGFKYVTT</sequence>
<dbReference type="AlphaFoldDB" id="A0AAW0UYA9"/>
<name>A0AAW0UYA9_SCYPA</name>
<evidence type="ECO:0000313" key="2">
    <source>
        <dbReference type="Proteomes" id="UP001487740"/>
    </source>
</evidence>
<keyword evidence="2" id="KW-1185">Reference proteome</keyword>
<dbReference type="EMBL" id="JARAKH010000005">
    <property type="protein sequence ID" value="KAK8404153.1"/>
    <property type="molecule type" value="Genomic_DNA"/>
</dbReference>
<comment type="caution">
    <text evidence="1">The sequence shown here is derived from an EMBL/GenBank/DDBJ whole genome shotgun (WGS) entry which is preliminary data.</text>
</comment>
<gene>
    <name evidence="1" type="ORF">O3P69_000310</name>
</gene>
<dbReference type="Proteomes" id="UP001487740">
    <property type="component" value="Unassembled WGS sequence"/>
</dbReference>
<protein>
    <submittedName>
        <fullName evidence="1">Uncharacterized protein</fullName>
    </submittedName>
</protein>
<reference evidence="1 2" key="1">
    <citation type="submission" date="2023-03" db="EMBL/GenBank/DDBJ databases">
        <title>High-quality genome of Scylla paramamosain provides insights in environmental adaptation.</title>
        <authorList>
            <person name="Zhang L."/>
        </authorList>
    </citation>
    <scope>NUCLEOTIDE SEQUENCE [LARGE SCALE GENOMIC DNA]</scope>
    <source>
        <strain evidence="1">LZ_2023a</strain>
        <tissue evidence="1">Muscle</tissue>
    </source>
</reference>
<accession>A0AAW0UYA9</accession>
<organism evidence="1 2">
    <name type="scientific">Scylla paramamosain</name>
    <name type="common">Mud crab</name>
    <dbReference type="NCBI Taxonomy" id="85552"/>
    <lineage>
        <taxon>Eukaryota</taxon>
        <taxon>Metazoa</taxon>
        <taxon>Ecdysozoa</taxon>
        <taxon>Arthropoda</taxon>
        <taxon>Crustacea</taxon>
        <taxon>Multicrustacea</taxon>
        <taxon>Malacostraca</taxon>
        <taxon>Eumalacostraca</taxon>
        <taxon>Eucarida</taxon>
        <taxon>Decapoda</taxon>
        <taxon>Pleocyemata</taxon>
        <taxon>Brachyura</taxon>
        <taxon>Eubrachyura</taxon>
        <taxon>Portunoidea</taxon>
        <taxon>Portunidae</taxon>
        <taxon>Portuninae</taxon>
        <taxon>Scylla</taxon>
    </lineage>
</organism>